<name>A0A378JJ56_9GAMM</name>
<organism evidence="9 10">
    <name type="scientific">Legionella busanensis</name>
    <dbReference type="NCBI Taxonomy" id="190655"/>
    <lineage>
        <taxon>Bacteria</taxon>
        <taxon>Pseudomonadati</taxon>
        <taxon>Pseudomonadota</taxon>
        <taxon>Gammaproteobacteria</taxon>
        <taxon>Legionellales</taxon>
        <taxon>Legionellaceae</taxon>
        <taxon>Legionella</taxon>
    </lineage>
</organism>
<dbReference type="Proteomes" id="UP000254794">
    <property type="component" value="Unassembled WGS sequence"/>
</dbReference>
<keyword evidence="6" id="KW-0326">Glycosidase</keyword>
<dbReference type="PRINTS" id="PR00736">
    <property type="entry name" value="GLHYDRLASE15"/>
</dbReference>
<dbReference type="OrthoDB" id="5641212at2"/>
<feature type="domain" description="GH15-like" evidence="8">
    <location>
        <begin position="40"/>
        <end position="411"/>
    </location>
</feature>
<evidence type="ECO:0000256" key="5">
    <source>
        <dbReference type="ARBA" id="ARBA00023277"/>
    </source>
</evidence>
<dbReference type="AlphaFoldDB" id="A0A378JJ56"/>
<dbReference type="InterPro" id="IPR008928">
    <property type="entry name" value="6-hairpin_glycosidase_sf"/>
</dbReference>
<accession>A0A378JJ56</accession>
<comment type="catalytic activity">
    <reaction evidence="1">
        <text>Hydrolysis of terminal (1-&gt;4)-linked alpha-D-glucose residues successively from non-reducing ends of the chains with release of beta-D-glucose.</text>
        <dbReference type="EC" id="3.2.1.3"/>
    </reaction>
</comment>
<dbReference type="Gene3D" id="1.50.10.10">
    <property type="match status" value="1"/>
</dbReference>
<keyword evidence="10" id="KW-1185">Reference proteome</keyword>
<dbReference type="EMBL" id="UGOD01000001">
    <property type="protein sequence ID" value="STX51235.1"/>
    <property type="molecule type" value="Genomic_DNA"/>
</dbReference>
<dbReference type="Pfam" id="PF00723">
    <property type="entry name" value="Glyco_hydro_15"/>
    <property type="match status" value="1"/>
</dbReference>
<dbReference type="InterPro" id="IPR011613">
    <property type="entry name" value="GH15-like"/>
</dbReference>
<gene>
    <name evidence="9" type="ORF">NCTC13316_01329</name>
</gene>
<keyword evidence="5" id="KW-0119">Carbohydrate metabolism</keyword>
<sequence length="432" mass="49866">MKRILIIGLYILAFQSYADIFSSAEIDLLKKNFLANINEEGAVVASPSQVYPNYYFDWIRDAAITMDLIETWYEKDHQLEDKQRLLNYIRWTEKVQNQIDPLPGQHILGEPKFYLNGLPFDGPWGRPQYDGPALRALTQIHFAQALLKENELDYVNAHLYNANPFSSSLGTIKTDLDFVATHWRNDNFDLWEEVYGHHFFTEMVQRKALLEGAQFARQLNDESRASYYEAQAKQITEDLNSFIDKNNKIIQATRPPHPGRQKTLELDTSVILATLLGNTHDQVFAPSNDYIKNTAIALKNQFQTYPINANHTDGILFGRYIDDIYDGYGDSEGNPWFILTATMAEYYYTIGTMMPTKAVSTSYLKQGDQYLNLIKEYAPNLYISEQINRYTGQQQGAYSLTWSYVSVLRAIKVREQLKDMIKANLFPNPFKN</sequence>
<evidence type="ECO:0000256" key="1">
    <source>
        <dbReference type="ARBA" id="ARBA00001863"/>
    </source>
</evidence>
<dbReference type="InterPro" id="IPR012341">
    <property type="entry name" value="6hp_glycosidase-like_sf"/>
</dbReference>
<dbReference type="PANTHER" id="PTHR31616:SF9">
    <property type="entry name" value="GLUCOAMYLASE, INTRACELLULAR SPORULATION-SPECIFIC"/>
    <property type="match status" value="1"/>
</dbReference>
<evidence type="ECO:0000256" key="6">
    <source>
        <dbReference type="ARBA" id="ARBA00023295"/>
    </source>
</evidence>
<dbReference type="GO" id="GO:0000272">
    <property type="term" value="P:polysaccharide catabolic process"/>
    <property type="evidence" value="ECO:0007669"/>
    <property type="project" value="UniProtKB-KW"/>
</dbReference>
<evidence type="ECO:0000256" key="2">
    <source>
        <dbReference type="ARBA" id="ARBA00006188"/>
    </source>
</evidence>
<evidence type="ECO:0000256" key="7">
    <source>
        <dbReference type="ARBA" id="ARBA00023326"/>
    </source>
</evidence>
<proteinExistence type="inferred from homology"/>
<dbReference type="EC" id="3.2.1.3" evidence="3"/>
<keyword evidence="7" id="KW-0624">Polysaccharide degradation</keyword>
<dbReference type="GO" id="GO:0004339">
    <property type="term" value="F:glucan 1,4-alpha-glucosidase activity"/>
    <property type="evidence" value="ECO:0007669"/>
    <property type="project" value="UniProtKB-EC"/>
</dbReference>
<protein>
    <recommendedName>
        <fullName evidence="3">glucan 1,4-alpha-glucosidase</fullName>
        <ecNumber evidence="3">3.2.1.3</ecNumber>
    </recommendedName>
</protein>
<evidence type="ECO:0000259" key="8">
    <source>
        <dbReference type="Pfam" id="PF00723"/>
    </source>
</evidence>
<evidence type="ECO:0000256" key="3">
    <source>
        <dbReference type="ARBA" id="ARBA00012593"/>
    </source>
</evidence>
<dbReference type="PANTHER" id="PTHR31616">
    <property type="entry name" value="TREHALASE"/>
    <property type="match status" value="1"/>
</dbReference>
<dbReference type="InterPro" id="IPR000165">
    <property type="entry name" value="Glucoamylase"/>
</dbReference>
<dbReference type="SUPFAM" id="SSF48208">
    <property type="entry name" value="Six-hairpin glycosidases"/>
    <property type="match status" value="1"/>
</dbReference>
<reference evidence="9 10" key="1">
    <citation type="submission" date="2018-06" db="EMBL/GenBank/DDBJ databases">
        <authorList>
            <consortium name="Pathogen Informatics"/>
            <person name="Doyle S."/>
        </authorList>
    </citation>
    <scope>NUCLEOTIDE SEQUENCE [LARGE SCALE GENOMIC DNA]</scope>
    <source>
        <strain evidence="9 10">NCTC13316</strain>
    </source>
</reference>
<evidence type="ECO:0000313" key="9">
    <source>
        <dbReference type="EMBL" id="STX51235.1"/>
    </source>
</evidence>
<dbReference type="RefSeq" id="WP_115330883.1">
    <property type="nucleotide sequence ID" value="NZ_CAAAHP010000001.1"/>
</dbReference>
<evidence type="ECO:0000256" key="4">
    <source>
        <dbReference type="ARBA" id="ARBA00022801"/>
    </source>
</evidence>
<comment type="similarity">
    <text evidence="2">Belongs to the glycosyl hydrolase 15 family.</text>
</comment>
<keyword evidence="4" id="KW-0378">Hydrolase</keyword>
<evidence type="ECO:0000313" key="10">
    <source>
        <dbReference type="Proteomes" id="UP000254794"/>
    </source>
</evidence>